<feature type="region of interest" description="Disordered" evidence="1">
    <location>
        <begin position="134"/>
        <end position="170"/>
    </location>
</feature>
<reference evidence="3 4" key="1">
    <citation type="journal article" date="2014" name="PLoS Genet.">
        <title>The Genome of Spironucleus salmonicida Highlights a Fish Pathogen Adapted to Fluctuating Environments.</title>
        <authorList>
            <person name="Xu F."/>
            <person name="Jerlstrom-Hultqvist J."/>
            <person name="Einarsson E."/>
            <person name="Astvaldsson A."/>
            <person name="Svard S.G."/>
            <person name="Andersson J.O."/>
        </authorList>
    </citation>
    <scope>NUCLEOTIDE SEQUENCE</scope>
    <source>
        <strain evidence="4">ATCC 50377</strain>
    </source>
</reference>
<keyword evidence="2 3" id="KW-0812">Transmembrane</keyword>
<evidence type="ECO:0000256" key="2">
    <source>
        <dbReference type="SAM" id="Phobius"/>
    </source>
</evidence>
<evidence type="ECO:0000313" key="5">
    <source>
        <dbReference type="Proteomes" id="UP000018208"/>
    </source>
</evidence>
<gene>
    <name evidence="3" type="ORF">SS50377_18995</name>
    <name evidence="4" type="ORF">SS50377_28529</name>
</gene>
<keyword evidence="2" id="KW-1133">Transmembrane helix</keyword>
<dbReference type="Proteomes" id="UP000018208">
    <property type="component" value="Unassembled WGS sequence"/>
</dbReference>
<protein>
    <submittedName>
        <fullName evidence="3">Transmembrane domain-containing protein</fullName>
    </submittedName>
</protein>
<organism evidence="3">
    <name type="scientific">Spironucleus salmonicida</name>
    <dbReference type="NCBI Taxonomy" id="348837"/>
    <lineage>
        <taxon>Eukaryota</taxon>
        <taxon>Metamonada</taxon>
        <taxon>Diplomonadida</taxon>
        <taxon>Hexamitidae</taxon>
        <taxon>Hexamitinae</taxon>
        <taxon>Spironucleus</taxon>
    </lineage>
</organism>
<dbReference type="EMBL" id="AUWU02000009">
    <property type="protein sequence ID" value="KAH0569575.1"/>
    <property type="molecule type" value="Genomic_DNA"/>
</dbReference>
<proteinExistence type="predicted"/>
<feature type="transmembrane region" description="Helical" evidence="2">
    <location>
        <begin position="61"/>
        <end position="83"/>
    </location>
</feature>
<feature type="transmembrane region" description="Helical" evidence="2">
    <location>
        <begin position="95"/>
        <end position="114"/>
    </location>
</feature>
<sequence length="170" mass="18803">MPDMNMIWLVINLVSAVLLAVSTINAFLFATASAVFTSLLFLFAEILICIIPWTAALLPYFGFLKSGVGAPLLLIIIACFYIYNIQNFCSRWDFCYGQIVGIIVVAAMVVELVFKKDELSAEMQKAGEGVRANTEFAKGEFKSRGKGKQSQGQQDEKQQNEITTGEELVE</sequence>
<evidence type="ECO:0000313" key="4">
    <source>
        <dbReference type="EMBL" id="KAH0569575.1"/>
    </source>
</evidence>
<name>V6LLQ1_9EUKA</name>
<dbReference type="AlphaFoldDB" id="V6LLQ1"/>
<evidence type="ECO:0000313" key="3">
    <source>
        <dbReference type="EMBL" id="EST41639.1"/>
    </source>
</evidence>
<keyword evidence="2" id="KW-0472">Membrane</keyword>
<dbReference type="VEuPathDB" id="GiardiaDB:SS50377_28529"/>
<keyword evidence="5" id="KW-1185">Reference proteome</keyword>
<accession>V6LLQ1</accession>
<feature type="transmembrane region" description="Helical" evidence="2">
    <location>
        <begin position="35"/>
        <end position="55"/>
    </location>
</feature>
<evidence type="ECO:0000256" key="1">
    <source>
        <dbReference type="SAM" id="MobiDB-lite"/>
    </source>
</evidence>
<reference evidence="4" key="2">
    <citation type="submission" date="2020-12" db="EMBL/GenBank/DDBJ databases">
        <title>New Spironucleus salmonicida genome in near-complete chromosomes.</title>
        <authorList>
            <person name="Xu F."/>
            <person name="Kurt Z."/>
            <person name="Jimenez-Gonzalez A."/>
            <person name="Astvaldsson A."/>
            <person name="Andersson J.O."/>
            <person name="Svard S.G."/>
        </authorList>
    </citation>
    <scope>NUCLEOTIDE SEQUENCE</scope>
    <source>
        <strain evidence="4">ATCC 50377</strain>
    </source>
</reference>
<dbReference type="EMBL" id="KI546169">
    <property type="protein sequence ID" value="EST41639.1"/>
    <property type="molecule type" value="Genomic_DNA"/>
</dbReference>
<feature type="transmembrane region" description="Helical" evidence="2">
    <location>
        <begin position="6"/>
        <end position="28"/>
    </location>
</feature>